<evidence type="ECO:0000313" key="2">
    <source>
        <dbReference type="Proteomes" id="UP000016424"/>
    </source>
</evidence>
<evidence type="ECO:0000313" key="1">
    <source>
        <dbReference type="EMBL" id="GAD13750.1"/>
    </source>
</evidence>
<gene>
    <name evidence="1" type="ORF">GBL_1967</name>
</gene>
<dbReference type="PANTHER" id="PTHR40053:SF1">
    <property type="entry name" value="SPORULATION-CONTROL PROTEIN SPO0M"/>
    <property type="match status" value="1"/>
</dbReference>
<comment type="caution">
    <text evidence="1">The sequence shown here is derived from an EMBL/GenBank/DDBJ whole genome shotgun (WGS) entry which is preliminary data.</text>
</comment>
<dbReference type="Proteomes" id="UP000016424">
    <property type="component" value="Unassembled WGS sequence"/>
</dbReference>
<dbReference type="EMBL" id="BASG01000017">
    <property type="protein sequence ID" value="GAD13750.1"/>
    <property type="molecule type" value="Genomic_DNA"/>
</dbReference>
<name>U2X4I9_GEOKU</name>
<sequence>MKKERGPMWKKFLSKFGIGAAKVDLVLHRPHVRLGETLEGEFLLEGGSVAQHIRNLDVVLQLEVHAEGKAYRRTAAVIPVASSFTIQPGERKVLPFSYALPLHLPISRPTVRYTFVTRLDIADGADAYDQDAIHILPPTALEQVFSALAALGFREKATSGSITPHGQEFSFFPTSEFQGIVQEVEFFALVEGEGVRLYMEIDVRHGFGGEREMKRELLITHEQLRDSATAARLLREAIEEAVWAAGAFGQLSGHPLATPHSPIYSHPVGHYPPVHHSHHGGHGWAGAIGGFAAGMLAGMVAEELLDDVIDDVADGLDVDDWFDGGDGFDGGDWL</sequence>
<dbReference type="AlphaFoldDB" id="U2X4I9"/>
<accession>U2X4I9</accession>
<dbReference type="Pfam" id="PF07070">
    <property type="entry name" value="Spo0M"/>
    <property type="match status" value="1"/>
</dbReference>
<dbReference type="PANTHER" id="PTHR40053">
    <property type="entry name" value="SPORULATION-CONTROL PROTEIN SPO0M"/>
    <property type="match status" value="1"/>
</dbReference>
<proteinExistence type="predicted"/>
<dbReference type="InterPro" id="IPR009776">
    <property type="entry name" value="Spore_0_M"/>
</dbReference>
<reference evidence="2" key="1">
    <citation type="journal article" date="2013" name="Genome">
        <title>Draft Genome Sequence of Geobacillus kaustophilus GBlys, a Lysogenic Strain with Bacteriophage phiOH2.</title>
        <authorList>
            <person name="Doi K."/>
            <person name="Mori K."/>
            <person name="Martono H."/>
            <person name="Nagayoshi Y."/>
            <person name="Fujino Y."/>
            <person name="Tashiro K."/>
            <person name="Kuhara S."/>
            <person name="Ohshima T."/>
        </authorList>
    </citation>
    <scope>NUCLEOTIDE SEQUENCE [LARGE SCALE GENOMIC DNA]</scope>
    <source>
        <strain evidence="2">GBlys</strain>
    </source>
</reference>
<organism evidence="1 2">
    <name type="scientific">Geobacillus kaustophilus GBlys</name>
    <dbReference type="NCBI Taxonomy" id="1337888"/>
    <lineage>
        <taxon>Bacteria</taxon>
        <taxon>Bacillati</taxon>
        <taxon>Bacillota</taxon>
        <taxon>Bacilli</taxon>
        <taxon>Bacillales</taxon>
        <taxon>Anoxybacillaceae</taxon>
        <taxon>Geobacillus</taxon>
        <taxon>Geobacillus thermoleovorans group</taxon>
    </lineage>
</organism>
<protein>
    <submittedName>
        <fullName evidence="1">Sporulation-control protein</fullName>
    </submittedName>
</protein>